<keyword evidence="3" id="KW-1185">Reference proteome</keyword>
<reference evidence="2 3" key="1">
    <citation type="submission" date="2015-08" db="EMBL/GenBank/DDBJ databases">
        <title>Enterococcus genome sequence.</title>
        <authorList>
            <person name="Acedo J.Z."/>
            <person name="Vederas J.C."/>
        </authorList>
    </citation>
    <scope>NUCLEOTIDE SEQUENCE [LARGE SCALE GENOMIC DNA]</scope>
    <source>
        <strain evidence="2 3">49</strain>
    </source>
</reference>
<evidence type="ECO:0000313" key="2">
    <source>
        <dbReference type="EMBL" id="PAA99840.1"/>
    </source>
</evidence>
<sequence length="73" mass="8439">MKNVKTAAIVAFIVAFFYVLITFLLDIFNWEVALFDIPFVHLFTGYVINFLAYLLGAYLVHALFKIIHRKKVG</sequence>
<accession>A0A267HN99</accession>
<evidence type="ECO:0000256" key="1">
    <source>
        <dbReference type="SAM" id="Phobius"/>
    </source>
</evidence>
<name>A0A267HN99_9ENTE</name>
<comment type="caution">
    <text evidence="2">The sequence shown here is derived from an EMBL/GenBank/DDBJ whole genome shotgun (WGS) entry which is preliminary data.</text>
</comment>
<protein>
    <submittedName>
        <fullName evidence="2">Uncharacterized protein</fullName>
    </submittedName>
</protein>
<feature type="transmembrane region" description="Helical" evidence="1">
    <location>
        <begin position="7"/>
        <end position="28"/>
    </location>
</feature>
<dbReference type="AlphaFoldDB" id="A0A267HN99"/>
<keyword evidence="1" id="KW-1133">Transmembrane helix</keyword>
<feature type="transmembrane region" description="Helical" evidence="1">
    <location>
        <begin position="40"/>
        <end position="64"/>
    </location>
</feature>
<keyword evidence="1" id="KW-0472">Membrane</keyword>
<dbReference type="Proteomes" id="UP000216797">
    <property type="component" value="Unassembled WGS sequence"/>
</dbReference>
<proteinExistence type="predicted"/>
<dbReference type="EMBL" id="LHUG01000017">
    <property type="protein sequence ID" value="PAA99840.1"/>
    <property type="molecule type" value="Genomic_DNA"/>
</dbReference>
<dbReference type="RefSeq" id="WP_010744369.1">
    <property type="nucleotide sequence ID" value="NZ_LHUG01000017.1"/>
</dbReference>
<gene>
    <name evidence="2" type="ORF">AKL21_12425</name>
</gene>
<keyword evidence="1" id="KW-0812">Transmembrane</keyword>
<evidence type="ECO:0000313" key="3">
    <source>
        <dbReference type="Proteomes" id="UP000216797"/>
    </source>
</evidence>
<organism evidence="2 3">
    <name type="scientific">Enterococcus canintestini</name>
    <dbReference type="NCBI Taxonomy" id="317010"/>
    <lineage>
        <taxon>Bacteria</taxon>
        <taxon>Bacillati</taxon>
        <taxon>Bacillota</taxon>
        <taxon>Bacilli</taxon>
        <taxon>Lactobacillales</taxon>
        <taxon>Enterococcaceae</taxon>
        <taxon>Enterococcus</taxon>
    </lineage>
</organism>